<dbReference type="InterPro" id="IPR011961">
    <property type="entry name" value="RimM"/>
</dbReference>
<dbReference type="Proteomes" id="UP000182818">
    <property type="component" value="Unassembled WGS sequence"/>
</dbReference>
<dbReference type="GO" id="GO:0043022">
    <property type="term" value="F:ribosome binding"/>
    <property type="evidence" value="ECO:0007669"/>
    <property type="project" value="InterPro"/>
</dbReference>
<evidence type="ECO:0000256" key="2">
    <source>
        <dbReference type="ARBA" id="ARBA00022517"/>
    </source>
</evidence>
<dbReference type="STRING" id="319653.SAMN04487973_10285"/>
<sequence length="173" mass="20107">MQYYKVGTIVNTHGIQGEVKVMPITDFPEERFKVGNQLFLFSPKNDKTPMQKLKIKKSRQQKQVYLLQFVDLDSINDVEKYKQFDLKISETDRKSLDNDEFYYDDIIGLEVFDEEGNRLGTVSEILSPGANDVWVVKRVGKDDLLLPYIRQVVKKVDLDKQRITVELLEGLDS</sequence>
<comment type="similarity">
    <text evidence="5">Belongs to the RimM family.</text>
</comment>
<dbReference type="Gene3D" id="2.40.30.60">
    <property type="entry name" value="RimM"/>
    <property type="match status" value="1"/>
</dbReference>
<dbReference type="InterPro" id="IPR027275">
    <property type="entry name" value="PRC-brl_dom"/>
</dbReference>
<comment type="subunit">
    <text evidence="5">Binds ribosomal protein uS19.</text>
</comment>
<keyword evidence="11" id="KW-1185">Reference proteome</keyword>
<comment type="domain">
    <text evidence="5">The PRC barrel domain binds ribosomal protein uS19.</text>
</comment>
<evidence type="ECO:0000313" key="10">
    <source>
        <dbReference type="Proteomes" id="UP000051749"/>
    </source>
</evidence>
<dbReference type="EMBL" id="FOGK01000002">
    <property type="protein sequence ID" value="SER15598.1"/>
    <property type="molecule type" value="Genomic_DNA"/>
</dbReference>
<proteinExistence type="inferred from homology"/>
<feature type="domain" description="RimM N-terminal" evidence="6">
    <location>
        <begin position="6"/>
        <end position="91"/>
    </location>
</feature>
<evidence type="ECO:0000256" key="4">
    <source>
        <dbReference type="ARBA" id="ARBA00023186"/>
    </source>
</evidence>
<evidence type="ECO:0000313" key="9">
    <source>
        <dbReference type="EMBL" id="SER15598.1"/>
    </source>
</evidence>
<dbReference type="SUPFAM" id="SSF50447">
    <property type="entry name" value="Translation proteins"/>
    <property type="match status" value="1"/>
</dbReference>
<dbReference type="InterPro" id="IPR036976">
    <property type="entry name" value="RimM_N_sf"/>
</dbReference>
<keyword evidence="4 5" id="KW-0143">Chaperone</keyword>
<keyword evidence="1 5" id="KW-0963">Cytoplasm</keyword>
<dbReference type="Pfam" id="PF01782">
    <property type="entry name" value="RimM"/>
    <property type="match status" value="1"/>
</dbReference>
<dbReference type="GO" id="GO:0005840">
    <property type="term" value="C:ribosome"/>
    <property type="evidence" value="ECO:0007669"/>
    <property type="project" value="InterPro"/>
</dbReference>
<dbReference type="InterPro" id="IPR009000">
    <property type="entry name" value="Transl_B-barrel_sf"/>
</dbReference>
<keyword evidence="2 5" id="KW-0690">Ribosome biogenesis</keyword>
<organism evidence="8 10">
    <name type="scientific">Pediococcus ethanolidurans</name>
    <dbReference type="NCBI Taxonomy" id="319653"/>
    <lineage>
        <taxon>Bacteria</taxon>
        <taxon>Bacillati</taxon>
        <taxon>Bacillota</taxon>
        <taxon>Bacilli</taxon>
        <taxon>Lactobacillales</taxon>
        <taxon>Lactobacillaceae</taxon>
        <taxon>Pediococcus</taxon>
    </lineage>
</organism>
<protein>
    <recommendedName>
        <fullName evidence="5">Ribosome maturation factor RimM</fullName>
    </recommendedName>
</protein>
<accession>A0A0R2K3I7</accession>
<evidence type="ECO:0000256" key="5">
    <source>
        <dbReference type="HAMAP-Rule" id="MF_00014"/>
    </source>
</evidence>
<dbReference type="SUPFAM" id="SSF50346">
    <property type="entry name" value="PRC-barrel domain"/>
    <property type="match status" value="1"/>
</dbReference>
<dbReference type="EMBL" id="JQBY01000010">
    <property type="protein sequence ID" value="KRN82422.1"/>
    <property type="molecule type" value="Genomic_DNA"/>
</dbReference>
<dbReference type="NCBIfam" id="TIGR02273">
    <property type="entry name" value="16S_RimM"/>
    <property type="match status" value="1"/>
</dbReference>
<dbReference type="GO" id="GO:0005737">
    <property type="term" value="C:cytoplasm"/>
    <property type="evidence" value="ECO:0007669"/>
    <property type="project" value="UniProtKB-SubCell"/>
</dbReference>
<dbReference type="InterPro" id="IPR011033">
    <property type="entry name" value="PRC_barrel-like_sf"/>
</dbReference>
<comment type="subcellular location">
    <subcellularLocation>
        <location evidence="5">Cytoplasm</location>
    </subcellularLocation>
</comment>
<evidence type="ECO:0000313" key="8">
    <source>
        <dbReference type="EMBL" id="KRN82422.1"/>
    </source>
</evidence>
<dbReference type="Proteomes" id="UP000051749">
    <property type="component" value="Unassembled WGS sequence"/>
</dbReference>
<reference evidence="9 11" key="2">
    <citation type="submission" date="2016-10" db="EMBL/GenBank/DDBJ databases">
        <authorList>
            <person name="Varghese N."/>
            <person name="Submissions S."/>
        </authorList>
    </citation>
    <scope>NUCLEOTIDE SEQUENCE [LARGE SCALE GENOMIC DNA]</scope>
    <source>
        <strain evidence="9 11">CGMCC 1.3889</strain>
    </source>
</reference>
<evidence type="ECO:0000313" key="11">
    <source>
        <dbReference type="Proteomes" id="UP000182818"/>
    </source>
</evidence>
<dbReference type="Pfam" id="PF05239">
    <property type="entry name" value="PRC"/>
    <property type="match status" value="1"/>
</dbReference>
<dbReference type="Gene3D" id="2.30.30.240">
    <property type="entry name" value="PRC-barrel domain"/>
    <property type="match status" value="1"/>
</dbReference>
<comment type="function">
    <text evidence="5">An accessory protein needed during the final step in the assembly of 30S ribosomal subunit, possibly for assembly of the head region. Essential for efficient processing of 16S rRNA. May be needed both before and after RbfA during the maturation of 16S rRNA. It has affinity for free ribosomal 30S subunits but not for 70S ribosomes.</text>
</comment>
<dbReference type="PANTHER" id="PTHR33692:SF1">
    <property type="entry name" value="RIBOSOME MATURATION FACTOR RIMM"/>
    <property type="match status" value="1"/>
</dbReference>
<dbReference type="AlphaFoldDB" id="A0A0R2K3I7"/>
<dbReference type="InterPro" id="IPR002676">
    <property type="entry name" value="RimM_N"/>
</dbReference>
<dbReference type="PANTHER" id="PTHR33692">
    <property type="entry name" value="RIBOSOME MATURATION FACTOR RIMM"/>
    <property type="match status" value="1"/>
</dbReference>
<name>A0A0R2K3I7_9LACO</name>
<keyword evidence="3 5" id="KW-0698">rRNA processing</keyword>
<evidence type="ECO:0000256" key="3">
    <source>
        <dbReference type="ARBA" id="ARBA00022552"/>
    </source>
</evidence>
<dbReference type="RefSeq" id="WP_057806189.1">
    <property type="nucleotide sequence ID" value="NZ_BJYP01000005.1"/>
</dbReference>
<reference evidence="8 10" key="1">
    <citation type="journal article" date="2015" name="Genome Announc.">
        <title>Expanding the biotechnology potential of lactobacilli through comparative genomics of 213 strains and associated genera.</title>
        <authorList>
            <person name="Sun Z."/>
            <person name="Harris H.M."/>
            <person name="McCann A."/>
            <person name="Guo C."/>
            <person name="Argimon S."/>
            <person name="Zhang W."/>
            <person name="Yang X."/>
            <person name="Jeffery I.B."/>
            <person name="Cooney J.C."/>
            <person name="Kagawa T.F."/>
            <person name="Liu W."/>
            <person name="Song Y."/>
            <person name="Salvetti E."/>
            <person name="Wrobel A."/>
            <person name="Rasinkangas P."/>
            <person name="Parkhill J."/>
            <person name="Rea M.C."/>
            <person name="O'Sullivan O."/>
            <person name="Ritari J."/>
            <person name="Douillard F.P."/>
            <person name="Paul Ross R."/>
            <person name="Yang R."/>
            <person name="Briner A.E."/>
            <person name="Felis G.E."/>
            <person name="de Vos W.M."/>
            <person name="Barrangou R."/>
            <person name="Klaenhammer T.R."/>
            <person name="Caufield P.W."/>
            <person name="Cui Y."/>
            <person name="Zhang H."/>
            <person name="O'Toole P.W."/>
        </authorList>
    </citation>
    <scope>NUCLEOTIDE SEQUENCE [LARGE SCALE GENOMIC DNA]</scope>
    <source>
        <strain evidence="8 10">DSM 22301</strain>
    </source>
</reference>
<evidence type="ECO:0000259" key="7">
    <source>
        <dbReference type="Pfam" id="PF05239"/>
    </source>
</evidence>
<dbReference type="HAMAP" id="MF_00014">
    <property type="entry name" value="Ribosome_mat_RimM"/>
    <property type="match status" value="1"/>
</dbReference>
<dbReference type="GeneID" id="76043545"/>
<evidence type="ECO:0000256" key="1">
    <source>
        <dbReference type="ARBA" id="ARBA00022490"/>
    </source>
</evidence>
<evidence type="ECO:0000259" key="6">
    <source>
        <dbReference type="Pfam" id="PF01782"/>
    </source>
</evidence>
<dbReference type="OrthoDB" id="9810331at2"/>
<gene>
    <name evidence="5" type="primary">rimM</name>
    <name evidence="8" type="ORF">IV87_GL000177</name>
    <name evidence="9" type="ORF">SAMN04487973_10285</name>
</gene>
<dbReference type="GO" id="GO:0006364">
    <property type="term" value="P:rRNA processing"/>
    <property type="evidence" value="ECO:0007669"/>
    <property type="project" value="UniProtKB-UniRule"/>
</dbReference>
<comment type="caution">
    <text evidence="8">The sequence shown here is derived from an EMBL/GenBank/DDBJ whole genome shotgun (WGS) entry which is preliminary data.</text>
</comment>
<feature type="domain" description="PRC-barrel" evidence="7">
    <location>
        <begin position="99"/>
        <end position="170"/>
    </location>
</feature>
<dbReference type="PATRIC" id="fig|319653.3.peg.182"/>
<dbReference type="GO" id="GO:0042274">
    <property type="term" value="P:ribosomal small subunit biogenesis"/>
    <property type="evidence" value="ECO:0007669"/>
    <property type="project" value="UniProtKB-UniRule"/>
</dbReference>